<proteinExistence type="predicted"/>
<dbReference type="Gene3D" id="1.20.910.10">
    <property type="entry name" value="Heme oxygenase-like"/>
    <property type="match status" value="1"/>
</dbReference>
<dbReference type="InterPro" id="IPR016084">
    <property type="entry name" value="Haem_Oase-like_multi-hlx"/>
</dbReference>
<dbReference type="EMBL" id="JAAAMG010000014">
    <property type="protein sequence ID" value="NDW06155.1"/>
    <property type="molecule type" value="Genomic_DNA"/>
</dbReference>
<sequence>MNEFAAFTTIGTKTIPTGTEPGGLRRFLRAHTVDAHARLDTRFGDFAGSQVLQSYRRFIGMNLLAYHGLAAFFDIVDAGETVPDAAEATLRQKIELSLQHLEDDRASMDLDCPPAHGFSLAPCETSEMAGLAYVLDGSRLGARFIYRRLEQSGLVDSQDGEVSTAYLRSAFGGDRQGAETFGLSLAEDAVIKERALKAALATFALFERCLDQVAAHEGGKEPPR</sequence>
<dbReference type="CDD" id="cd19166">
    <property type="entry name" value="HemeO-bac"/>
    <property type="match status" value="1"/>
</dbReference>
<gene>
    <name evidence="1" type="ORF">GTK09_17175</name>
</gene>
<evidence type="ECO:0000313" key="2">
    <source>
        <dbReference type="Proteomes" id="UP000469011"/>
    </source>
</evidence>
<comment type="caution">
    <text evidence="1">The sequence shown here is derived from an EMBL/GenBank/DDBJ whole genome shotgun (WGS) entry which is preliminary data.</text>
</comment>
<evidence type="ECO:0008006" key="3">
    <source>
        <dbReference type="Google" id="ProtNLM"/>
    </source>
</evidence>
<evidence type="ECO:0000313" key="1">
    <source>
        <dbReference type="EMBL" id="NDW06155.1"/>
    </source>
</evidence>
<keyword evidence="2" id="KW-1185">Reference proteome</keyword>
<dbReference type="SUPFAM" id="SSF48613">
    <property type="entry name" value="Heme oxygenase-like"/>
    <property type="match status" value="1"/>
</dbReference>
<reference evidence="1 2" key="1">
    <citation type="submission" date="2020-01" db="EMBL/GenBank/DDBJ databases">
        <title>Jiella pacifica sp. nov.</title>
        <authorList>
            <person name="Xue Z."/>
            <person name="Zhu S."/>
            <person name="Chen J."/>
            <person name="Yang J."/>
        </authorList>
    </citation>
    <scope>NUCLEOTIDE SEQUENCE [LARGE SCALE GENOMIC DNA]</scope>
    <source>
        <strain evidence="1 2">40Bstr34</strain>
    </source>
</reference>
<accession>A0A6N9T7G4</accession>
<dbReference type="RefSeq" id="WP_163464681.1">
    <property type="nucleotide sequence ID" value="NZ_JAAAMG010000014.1"/>
</dbReference>
<dbReference type="AlphaFoldDB" id="A0A6N9T7G4"/>
<protein>
    <recommendedName>
        <fullName evidence="3">Heme oxygenase</fullName>
    </recommendedName>
</protein>
<dbReference type="Proteomes" id="UP000469011">
    <property type="component" value="Unassembled WGS sequence"/>
</dbReference>
<name>A0A6N9T7G4_9HYPH</name>
<organism evidence="1 2">
    <name type="scientific">Jiella pacifica</name>
    <dbReference type="NCBI Taxonomy" id="2696469"/>
    <lineage>
        <taxon>Bacteria</taxon>
        <taxon>Pseudomonadati</taxon>
        <taxon>Pseudomonadota</taxon>
        <taxon>Alphaproteobacteria</taxon>
        <taxon>Hyphomicrobiales</taxon>
        <taxon>Aurantimonadaceae</taxon>
        <taxon>Jiella</taxon>
    </lineage>
</organism>